<dbReference type="RefSeq" id="WP_255890348.1">
    <property type="nucleotide sequence ID" value="NZ_JAFMZM010000003.1"/>
</dbReference>
<protein>
    <submittedName>
        <fullName evidence="1">Helix-turn-helix domain-containing protein</fullName>
    </submittedName>
</protein>
<dbReference type="EMBL" id="JBHTCH010000001">
    <property type="protein sequence ID" value="MFC7358878.1"/>
    <property type="molecule type" value="Genomic_DNA"/>
</dbReference>
<dbReference type="InterPro" id="IPR036388">
    <property type="entry name" value="WH-like_DNA-bd_sf"/>
</dbReference>
<proteinExistence type="predicted"/>
<keyword evidence="2" id="KW-1185">Reference proteome</keyword>
<evidence type="ECO:0000313" key="2">
    <source>
        <dbReference type="Proteomes" id="UP001596524"/>
    </source>
</evidence>
<dbReference type="Proteomes" id="UP001596524">
    <property type="component" value="Unassembled WGS sequence"/>
</dbReference>
<sequence length="626" mass="66404">MKSLVTMTEIARIAGVTRQAVTNWRRRTGSAPFPPVVDSVGGAERFDLREVLDWLDATGRGRNVDARLDAPSIAIPGDLDLESAVVLLGLRGGVSEDLAPLSPEERIALAEELDPDDRYLLAEVRELAADDDLAAYVDELLAAAFGPSDALDRLYASRAAQGNRGFAPALIDLLQELAEVCRTHLGPDDVAIELRLDPRDRRVGAGFAAADSGADRSMLRHQALDGVSPTGPTPTVVRVFSLVGLDDSDVLDRADEIALELDAGQIAIVLGSSSALCDALRPTGTLHESRKATLEGLGAEPLTPALSAVFKLPRGLWREAYRKNLGIWVLQGATASKGVVVADLSAREIVRAELAADVLGALQQSRARAHRYGVVVEPTFVWTNTSNAVVIPGAGAPERQSLEVGTPRARLMASTLVTREQVAGFDVPLVDGSGTQSVASRRLGSLLEGRNPAMRVQSGCRIKVEHLDADASLRVLSADPNLGDAFIDPFVAAEHYGHAVHTEPGDVVFIATPAPQALVDHVGGCLVRYPSRILRSEPARAHIGPRALAAAINEMASSTEWRTWPVPSVPTSQVERLEEALAGVADHLADLRRHEAAATNLITNLILGVADGSVALGSSTTERKAG</sequence>
<accession>A0ABW2MW38</accession>
<evidence type="ECO:0000313" key="1">
    <source>
        <dbReference type="EMBL" id="MFC7358878.1"/>
    </source>
</evidence>
<gene>
    <name evidence="1" type="ORF">ACFQO6_01255</name>
</gene>
<dbReference type="Gene3D" id="1.10.10.10">
    <property type="entry name" value="Winged helix-like DNA-binding domain superfamily/Winged helix DNA-binding domain"/>
    <property type="match status" value="1"/>
</dbReference>
<organism evidence="1 2">
    <name type="scientific">Nocardioides astragali</name>
    <dbReference type="NCBI Taxonomy" id="1776736"/>
    <lineage>
        <taxon>Bacteria</taxon>
        <taxon>Bacillati</taxon>
        <taxon>Actinomycetota</taxon>
        <taxon>Actinomycetes</taxon>
        <taxon>Propionibacteriales</taxon>
        <taxon>Nocardioidaceae</taxon>
        <taxon>Nocardioides</taxon>
    </lineage>
</organism>
<comment type="caution">
    <text evidence="1">The sequence shown here is derived from an EMBL/GenBank/DDBJ whole genome shotgun (WGS) entry which is preliminary data.</text>
</comment>
<reference evidence="2" key="1">
    <citation type="journal article" date="2019" name="Int. J. Syst. Evol. Microbiol.">
        <title>The Global Catalogue of Microorganisms (GCM) 10K type strain sequencing project: providing services to taxonomists for standard genome sequencing and annotation.</title>
        <authorList>
            <consortium name="The Broad Institute Genomics Platform"/>
            <consortium name="The Broad Institute Genome Sequencing Center for Infectious Disease"/>
            <person name="Wu L."/>
            <person name="Ma J."/>
        </authorList>
    </citation>
    <scope>NUCLEOTIDE SEQUENCE [LARGE SCALE GENOMIC DNA]</scope>
    <source>
        <strain evidence="2">FCH27</strain>
    </source>
</reference>
<name>A0ABW2MW38_9ACTN</name>